<proteinExistence type="inferred from homology"/>
<dbReference type="InterPro" id="IPR005177">
    <property type="entry name" value="Kinase-pyrophosphorylase"/>
</dbReference>
<keyword evidence="4 5" id="KW-0418">Kinase</keyword>
<keyword evidence="2 5" id="KW-0808">Transferase</keyword>
<comment type="catalytic activity">
    <reaction evidence="5">
        <text>N(tele)-phospho-L-histidyl/O-phospho-L-threonyl-[pyruvate, phosphate dikinase] + phosphate + H(+) = N(tele)-phospho-L-histidyl/L-threonyl-[pyruvate, phosphate dikinase] + diphosphate</text>
        <dbReference type="Rhea" id="RHEA:43696"/>
        <dbReference type="Rhea" id="RHEA-COMP:10650"/>
        <dbReference type="Rhea" id="RHEA-COMP:10651"/>
        <dbReference type="ChEBI" id="CHEBI:15378"/>
        <dbReference type="ChEBI" id="CHEBI:30013"/>
        <dbReference type="ChEBI" id="CHEBI:33019"/>
        <dbReference type="ChEBI" id="CHEBI:43474"/>
        <dbReference type="ChEBI" id="CHEBI:61977"/>
        <dbReference type="ChEBI" id="CHEBI:83586"/>
        <dbReference type="EC" id="2.7.4.27"/>
    </reaction>
</comment>
<dbReference type="EC" id="2.7.4.27" evidence="5"/>
<evidence type="ECO:0000256" key="4">
    <source>
        <dbReference type="ARBA" id="ARBA00022777"/>
    </source>
</evidence>
<dbReference type="EMBL" id="CABFWF030000014">
    <property type="protein sequence ID" value="CAD7049207.1"/>
    <property type="molecule type" value="Genomic_DNA"/>
</dbReference>
<sequence>MKNNVENRRNFFHLHLISDSTGETLISAGRAVSAQFQAYAAIEHIYPLVRNRKQLLLVLQSIDREPGIVLYTIVDQDLAHALDDRCRELGIPCVNVLEPVMTTFQVFLGSPSRRRVGAQHALDADYFARMEALNFAMDHDDGQFPEDYDQADVVLVGISRTSKTPMSIYLANRGIKTANLPIVLGMEPPESLLKAAGPLVVGLVATTDRISQVREHRELGATHGYDRGHYTDRATIQEELKYARSLCARHGWPVIDVTRRSIEETAAAIVALRPRLR</sequence>
<evidence type="ECO:0000313" key="6">
    <source>
        <dbReference type="EMBL" id="CAD7049207.1"/>
    </source>
</evidence>
<dbReference type="Pfam" id="PF03618">
    <property type="entry name" value="Kinase-PPPase"/>
    <property type="match status" value="1"/>
</dbReference>
<dbReference type="Proteomes" id="UP000606921">
    <property type="component" value="Unassembled WGS sequence"/>
</dbReference>
<comment type="caution">
    <text evidence="6">The sequence shown here is derived from an EMBL/GenBank/DDBJ whole genome shotgun (WGS) entry which is preliminary data.</text>
</comment>
<name>A0ABM8PUH5_9HYPH</name>
<dbReference type="EC" id="2.7.11.32" evidence="5"/>
<reference evidence="6 7" key="1">
    <citation type="submission" date="2020-11" db="EMBL/GenBank/DDBJ databases">
        <authorList>
            <person name="Lassalle F."/>
        </authorList>
    </citation>
    <scope>NUCLEOTIDE SEQUENCE [LARGE SCALE GENOMIC DNA]</scope>
    <source>
        <strain evidence="6 7">JC140</strain>
    </source>
</reference>
<dbReference type="GO" id="GO:0016301">
    <property type="term" value="F:kinase activity"/>
    <property type="evidence" value="ECO:0007669"/>
    <property type="project" value="UniProtKB-KW"/>
</dbReference>
<protein>
    <recommendedName>
        <fullName evidence="5">Putative pyruvate, phosphate dikinase regulatory protein</fullName>
        <shortName evidence="5">PPDK regulatory protein</shortName>
        <ecNumber evidence="5">2.7.11.32</ecNumber>
        <ecNumber evidence="5">2.7.4.27</ecNumber>
    </recommendedName>
</protein>
<dbReference type="PANTHER" id="PTHR31756:SF3">
    <property type="entry name" value="PYRUVATE, PHOSPHATE DIKINASE REGULATORY PROTEIN 1, CHLOROPLASTIC"/>
    <property type="match status" value="1"/>
</dbReference>
<dbReference type="NCBIfam" id="NF003742">
    <property type="entry name" value="PRK05339.1"/>
    <property type="match status" value="1"/>
</dbReference>
<evidence type="ECO:0000256" key="2">
    <source>
        <dbReference type="ARBA" id="ARBA00022679"/>
    </source>
</evidence>
<evidence type="ECO:0000256" key="5">
    <source>
        <dbReference type="HAMAP-Rule" id="MF_00921"/>
    </source>
</evidence>
<dbReference type="PANTHER" id="PTHR31756">
    <property type="entry name" value="PYRUVATE, PHOSPHATE DIKINASE REGULATORY PROTEIN 1, CHLOROPLASTIC"/>
    <property type="match status" value="1"/>
</dbReference>
<comment type="function">
    <text evidence="5">Bifunctional serine/threonine kinase and phosphorylase involved in the regulation of the pyruvate, phosphate dikinase (PPDK) by catalyzing its phosphorylation/dephosphorylation.</text>
</comment>
<evidence type="ECO:0000256" key="3">
    <source>
        <dbReference type="ARBA" id="ARBA00022741"/>
    </source>
</evidence>
<keyword evidence="3 5" id="KW-0547">Nucleotide-binding</keyword>
<evidence type="ECO:0000256" key="1">
    <source>
        <dbReference type="ARBA" id="ARBA00022527"/>
    </source>
</evidence>
<comment type="catalytic activity">
    <reaction evidence="5">
        <text>N(tele)-phospho-L-histidyl/L-threonyl-[pyruvate, phosphate dikinase] + ADP = N(tele)-phospho-L-histidyl/O-phospho-L-threonyl-[pyruvate, phosphate dikinase] + AMP + H(+)</text>
        <dbReference type="Rhea" id="RHEA:43692"/>
        <dbReference type="Rhea" id="RHEA-COMP:10650"/>
        <dbReference type="Rhea" id="RHEA-COMP:10651"/>
        <dbReference type="ChEBI" id="CHEBI:15378"/>
        <dbReference type="ChEBI" id="CHEBI:30013"/>
        <dbReference type="ChEBI" id="CHEBI:61977"/>
        <dbReference type="ChEBI" id="CHEBI:83586"/>
        <dbReference type="ChEBI" id="CHEBI:456215"/>
        <dbReference type="ChEBI" id="CHEBI:456216"/>
        <dbReference type="EC" id="2.7.11.32"/>
    </reaction>
</comment>
<organism evidence="6 7">
    <name type="scientific">Pseudorhizobium endolithicum</name>
    <dbReference type="NCBI Taxonomy" id="1191678"/>
    <lineage>
        <taxon>Bacteria</taxon>
        <taxon>Pseudomonadati</taxon>
        <taxon>Pseudomonadota</taxon>
        <taxon>Alphaproteobacteria</taxon>
        <taxon>Hyphomicrobiales</taxon>
        <taxon>Rhizobiaceae</taxon>
        <taxon>Rhizobium/Agrobacterium group</taxon>
        <taxon>Pseudorhizobium</taxon>
    </lineage>
</organism>
<accession>A0ABM8PUH5</accession>
<dbReference type="InterPro" id="IPR026565">
    <property type="entry name" value="PPDK_reg"/>
</dbReference>
<dbReference type="HAMAP" id="MF_00921">
    <property type="entry name" value="PDRP"/>
    <property type="match status" value="1"/>
</dbReference>
<keyword evidence="1 5" id="KW-0723">Serine/threonine-protein kinase</keyword>
<keyword evidence="7" id="KW-1185">Reference proteome</keyword>
<comment type="similarity">
    <text evidence="5">Belongs to the pyruvate, phosphate/water dikinase regulatory protein family. PDRP subfamily.</text>
</comment>
<feature type="binding site" evidence="5">
    <location>
        <begin position="157"/>
        <end position="164"/>
    </location>
    <ligand>
        <name>ADP</name>
        <dbReference type="ChEBI" id="CHEBI:456216"/>
    </ligand>
</feature>
<gene>
    <name evidence="6" type="ORF">REJC140_01476</name>
</gene>
<evidence type="ECO:0000313" key="7">
    <source>
        <dbReference type="Proteomes" id="UP000606921"/>
    </source>
</evidence>